<keyword evidence="10" id="KW-0998">Cell outer membrane</keyword>
<evidence type="ECO:0000259" key="16">
    <source>
        <dbReference type="Pfam" id="PF13018"/>
    </source>
</evidence>
<evidence type="ECO:0000256" key="11">
    <source>
        <dbReference type="SAM" id="Coils"/>
    </source>
</evidence>
<feature type="domain" description="Trimeric autotransporter adhesin YadA-like stalk" evidence="15">
    <location>
        <begin position="2714"/>
        <end position="2737"/>
    </location>
</feature>
<reference evidence="17 18" key="1">
    <citation type="submission" date="2022-06" db="EMBL/GenBank/DDBJ databases">
        <title>Isolation of gut microbiota from human fecal samples.</title>
        <authorList>
            <person name="Pamer E.G."/>
            <person name="Barat B."/>
            <person name="Waligurski E."/>
            <person name="Medina S."/>
            <person name="Paddock L."/>
            <person name="Mostad J."/>
        </authorList>
    </citation>
    <scope>NUCLEOTIDE SEQUENCE [LARGE SCALE GENOMIC DNA]</scope>
    <source>
        <strain evidence="17 18">DFI.1.1</strain>
    </source>
</reference>
<evidence type="ECO:0000256" key="7">
    <source>
        <dbReference type="ARBA" id="ARBA00022729"/>
    </source>
</evidence>
<feature type="domain" description="Trimeric autotransporter adhesin YadA-like head" evidence="14">
    <location>
        <begin position="738"/>
        <end position="761"/>
    </location>
</feature>
<evidence type="ECO:0000259" key="15">
    <source>
        <dbReference type="Pfam" id="PF05662"/>
    </source>
</evidence>
<evidence type="ECO:0000256" key="4">
    <source>
        <dbReference type="ARBA" id="ARBA00022448"/>
    </source>
</evidence>
<dbReference type="Pfam" id="PF13018">
    <property type="entry name" value="ESPR"/>
    <property type="match status" value="1"/>
</dbReference>
<feature type="domain" description="Trimeric autotransporter adhesin YadA-like head" evidence="14">
    <location>
        <begin position="204"/>
        <end position="230"/>
    </location>
</feature>
<evidence type="ECO:0000256" key="3">
    <source>
        <dbReference type="ARBA" id="ARBA00005848"/>
    </source>
</evidence>
<feature type="coiled-coil region" evidence="11">
    <location>
        <begin position="549"/>
        <end position="609"/>
    </location>
</feature>
<keyword evidence="8" id="KW-0653">Protein transport</keyword>
<feature type="domain" description="Trimeric autotransporter adhesin YadA-like stalk" evidence="15">
    <location>
        <begin position="1104"/>
        <end position="1126"/>
    </location>
</feature>
<feature type="domain" description="Trimeric autotransporter adhesin YadA-like stalk" evidence="15">
    <location>
        <begin position="300"/>
        <end position="337"/>
    </location>
</feature>
<dbReference type="Gene3D" id="3.30.1300.30">
    <property type="entry name" value="GSPII I/J protein-like"/>
    <property type="match status" value="1"/>
</dbReference>
<protein>
    <submittedName>
        <fullName evidence="17">YadA-like family protein</fullName>
    </submittedName>
</protein>
<comment type="caution">
    <text evidence="17">The sequence shown here is derived from an EMBL/GenBank/DDBJ whole genome shotgun (WGS) entry which is preliminary data.</text>
</comment>
<evidence type="ECO:0000256" key="12">
    <source>
        <dbReference type="SAM" id="Phobius"/>
    </source>
</evidence>
<dbReference type="InterPro" id="IPR005594">
    <property type="entry name" value="YadA_C"/>
</dbReference>
<dbReference type="Pfam" id="PF03895">
    <property type="entry name" value="YadA_anchor"/>
    <property type="match status" value="1"/>
</dbReference>
<evidence type="ECO:0000256" key="9">
    <source>
        <dbReference type="ARBA" id="ARBA00023136"/>
    </source>
</evidence>
<evidence type="ECO:0000256" key="1">
    <source>
        <dbReference type="ARBA" id="ARBA00004241"/>
    </source>
</evidence>
<dbReference type="InterPro" id="IPR006626">
    <property type="entry name" value="PbH1"/>
</dbReference>
<feature type="domain" description="Trimeric autotransporter adhesin YadA-like head" evidence="14">
    <location>
        <begin position="437"/>
        <end position="462"/>
    </location>
</feature>
<dbReference type="InterPro" id="IPR024973">
    <property type="entry name" value="ESPR"/>
</dbReference>
<dbReference type="Pfam" id="PF05658">
    <property type="entry name" value="YadA_head"/>
    <property type="match status" value="8"/>
</dbReference>
<feature type="domain" description="Trimeric autotransporter adhesin YadA-like stalk" evidence="15">
    <location>
        <begin position="1794"/>
        <end position="1816"/>
    </location>
</feature>
<dbReference type="Proteomes" id="UP001206692">
    <property type="component" value="Unassembled WGS sequence"/>
</dbReference>
<feature type="transmembrane region" description="Helical" evidence="12">
    <location>
        <begin position="40"/>
        <end position="60"/>
    </location>
</feature>
<evidence type="ECO:0000256" key="8">
    <source>
        <dbReference type="ARBA" id="ARBA00022927"/>
    </source>
</evidence>
<feature type="domain" description="Trimeric autotransporter adhesin YadA-like head" evidence="14">
    <location>
        <begin position="465"/>
        <end position="490"/>
    </location>
</feature>
<evidence type="ECO:0000256" key="5">
    <source>
        <dbReference type="ARBA" id="ARBA00022452"/>
    </source>
</evidence>
<dbReference type="InterPro" id="IPR011049">
    <property type="entry name" value="Serralysin-like_metalloprot_C"/>
</dbReference>
<evidence type="ECO:0000313" key="18">
    <source>
        <dbReference type="Proteomes" id="UP001206692"/>
    </source>
</evidence>
<dbReference type="SUPFAM" id="SSF54523">
    <property type="entry name" value="Pili subunits"/>
    <property type="match status" value="1"/>
</dbReference>
<dbReference type="Gene3D" id="6.10.250.2040">
    <property type="match status" value="9"/>
</dbReference>
<evidence type="ECO:0000313" key="17">
    <source>
        <dbReference type="EMBL" id="MCQ5342319.1"/>
    </source>
</evidence>
<dbReference type="Gene3D" id="2.150.10.10">
    <property type="entry name" value="Serralysin-like metalloprotease, C-terminal"/>
    <property type="match status" value="6"/>
</dbReference>
<comment type="similarity">
    <text evidence="3">Belongs to the autotransporter-2 (AT-2) (TC 1.B.40) family.</text>
</comment>
<feature type="domain" description="Trimeric autotransporter adhesin YadA-like stalk" evidence="15">
    <location>
        <begin position="2484"/>
        <end position="2506"/>
    </location>
</feature>
<dbReference type="RefSeq" id="WP_256186247.1">
    <property type="nucleotide sequence ID" value="NZ_JANGED010000006.1"/>
</dbReference>
<evidence type="ECO:0000256" key="2">
    <source>
        <dbReference type="ARBA" id="ARBA00004442"/>
    </source>
</evidence>
<dbReference type="InterPro" id="IPR008640">
    <property type="entry name" value="Adhesin_Head_dom"/>
</dbReference>
<dbReference type="EMBL" id="JANGEW010000006">
    <property type="protein sequence ID" value="MCQ5342319.1"/>
    <property type="molecule type" value="Genomic_DNA"/>
</dbReference>
<evidence type="ECO:0000256" key="6">
    <source>
        <dbReference type="ARBA" id="ARBA00022692"/>
    </source>
</evidence>
<dbReference type="SMART" id="SM00710">
    <property type="entry name" value="PbH1"/>
    <property type="match status" value="11"/>
</dbReference>
<feature type="domain" description="Trimeric autotransporter adhesin YadA-like head" evidence="14">
    <location>
        <begin position="366"/>
        <end position="392"/>
    </location>
</feature>
<organism evidence="17 18">
    <name type="scientific">Megasphaera massiliensis</name>
    <dbReference type="NCBI Taxonomy" id="1232428"/>
    <lineage>
        <taxon>Bacteria</taxon>
        <taxon>Bacillati</taxon>
        <taxon>Bacillota</taxon>
        <taxon>Negativicutes</taxon>
        <taxon>Veillonellales</taxon>
        <taxon>Veillonellaceae</taxon>
        <taxon>Megasphaera</taxon>
    </lineage>
</organism>
<keyword evidence="5" id="KW-1134">Transmembrane beta strand</keyword>
<feature type="domain" description="Trimeric autotransporter adhesin YadA-like head" evidence="14">
    <location>
        <begin position="780"/>
        <end position="805"/>
    </location>
</feature>
<dbReference type="Pfam" id="PF05662">
    <property type="entry name" value="YadA_stalk"/>
    <property type="match status" value="13"/>
</dbReference>
<keyword evidence="4" id="KW-0813">Transport</keyword>
<comment type="subcellular location">
    <subcellularLocation>
        <location evidence="2">Cell outer membrane</location>
    </subcellularLocation>
    <subcellularLocation>
        <location evidence="1">Cell surface</location>
    </subcellularLocation>
</comment>
<evidence type="ECO:0000256" key="10">
    <source>
        <dbReference type="ARBA" id="ARBA00023237"/>
    </source>
</evidence>
<feature type="domain" description="Trimeric autotransporter adhesin YadA-like stalk" evidence="15">
    <location>
        <begin position="639"/>
        <end position="672"/>
    </location>
</feature>
<evidence type="ECO:0000259" key="13">
    <source>
        <dbReference type="Pfam" id="PF03895"/>
    </source>
</evidence>
<dbReference type="InterPro" id="IPR008635">
    <property type="entry name" value="Coiled_stalk_dom"/>
</dbReference>
<dbReference type="InterPro" id="IPR045584">
    <property type="entry name" value="Pilin-like"/>
</dbReference>
<keyword evidence="11" id="KW-0175">Coiled coil</keyword>
<proteinExistence type="inferred from homology"/>
<name>A0ABT1SR70_9FIRM</name>
<keyword evidence="12" id="KW-1133">Transmembrane helix</keyword>
<feature type="domain" description="Trimeric autotransporter adhesin YadA-like stalk" evidence="15">
    <location>
        <begin position="1564"/>
        <end position="1586"/>
    </location>
</feature>
<gene>
    <name evidence="17" type="ORF">NE675_04620</name>
</gene>
<feature type="domain" description="Trimeric autotransporter adhesin YadA-like head" evidence="14">
    <location>
        <begin position="492"/>
        <end position="518"/>
    </location>
</feature>
<feature type="domain" description="Trimeric autotransporter adhesin YadA-like head" evidence="14">
    <location>
        <begin position="408"/>
        <end position="434"/>
    </location>
</feature>
<dbReference type="CDD" id="cd12820">
    <property type="entry name" value="LbR_YadA-like"/>
    <property type="match status" value="2"/>
</dbReference>
<keyword evidence="7" id="KW-0732">Signal</keyword>
<keyword evidence="6 12" id="KW-0812">Transmembrane</keyword>
<evidence type="ECO:0000259" key="14">
    <source>
        <dbReference type="Pfam" id="PF05658"/>
    </source>
</evidence>
<feature type="domain" description="Trimeric autotransporter adhesin YadA-like stalk" evidence="15">
    <location>
        <begin position="2254"/>
        <end position="2277"/>
    </location>
</feature>
<feature type="domain" description="ESPR" evidence="16">
    <location>
        <begin position="1"/>
        <end position="48"/>
    </location>
</feature>
<keyword evidence="18" id="KW-1185">Reference proteome</keyword>
<feature type="domain" description="Trimeric autotransporter adhesin YadA-like stalk" evidence="15">
    <location>
        <begin position="155"/>
        <end position="182"/>
    </location>
</feature>
<feature type="coiled-coil region" evidence="11">
    <location>
        <begin position="3419"/>
        <end position="3467"/>
    </location>
</feature>
<sequence length="3469" mass="354600">MNKQYKVIWSKVRHCYVVVSELAKRSGKTKSGKAQAGQKVAVTLAVLALSLGMTGIAGAANNTAGSGSGVAVGSGSSASNASGVAIGAGATVNTDDGVAIGAGSVANVGSNGIGYIPLYTNLDGLEIFSPTWRSSLGAVSVGVQNAGEAATVTRQIVGVAAGSQDTDAVNVAQLKKLDTKIEKHRVHYFAVSTTDTDNNDNVNALGTDSMAIGPSARANVERSLAIGKSAKSYSVGGVALGADSYNIVPANMRGYIPTSVTLTDDEQTSPTWRSTLGAVAIGVSAENADGAITTATQTRQIVGVAAGTQDTDAVNVAQLKALGSTVDANKISFVSINKKSLGENDNENNDGATGDDAIAISVFASATAPNATAMGQKAKATNYNSIALGDFANASGIGSTAVGDYAAAESHGSIAIGSEANATGMQSIALGDEAKGTGYQATVVGGEATASGINSLATGFGAKSSGHFSSSFGSEAVSDGAFATAIGSGANASAKSATALGESSTANIEGGVALGSDSKTNIGSGVLGYDPSGTITSQDVLLGNNKATYDNLQTEIATAQTNVTSLANQIIALQNEANTADETRQSEIIEQIKSLNTEFEAARADLQTKVSEANKLVSTWQATGAAVSVGDSETGLTRQITNVAAGTEDTDAVNVAQLNKLKVKVDKGWTLAVARGSDSKSENDATVEGDPKQINVGDTVTLEAGRGIKLKQDGAGVQIGLKYLDMEPKGDTYADAAASAEGALAVGQNSVASGTQGTAVGFANQATGKNSFAGGTEAVAGGDNSVAIGTNAITTDRESIAIGRGTGNATNGFKKVDSQYGVAIGSGAVVGEKSTSSVAIGGSAQVTTSGSATALGATAKVTNSVSGTAIGASATVSGSRNGTAIGRGAKVENVDYAVALGDQSLANVSAGVVGYDASGTDHTNDAAGTWKSGLGAVSVGKTGNTRQIINVAAGTEDTDAVNVAQLKAAGTAGLNFKGDGDTIIHRDLGATLNVVGGNTDSLTDNNIGVVADDTTGTLNVKLAKNLTMGDGSITFVPTGAKDANGNTLVQGEDGKWYTDLSDATYDATNNVYTKADGTTVSAVENPVVSSVKLTNTGLDNGGNKITNVAAGTEDTDIVNLGQLKGSMIKSSDVTYGADGSGTITLTMQDGSKVTIDSLKDTFVKEAKLENNTLTFTRNDDTSFEVGDIASKSDMDSAISSANLKFTGDDTSVDSTITKKNGEILNVLGGASEFTTANNIGVVKENDALKVKLAKNLTMGDGSITFAPTGAKDADGNTLVQGEDGKWYSDLSGATYDATNNVYTKADGTTVSAVENPIVSAVTLTNTGLDNGGNKITNVAAGTEDTDIVNLGQLKGSTIQSSKLEYTDAGVGTMTLTMQDGSTVEIGGLQDKYITGASLDGNKLTITRNDNEKFEVDKIATTDDIIGENSKVNLKFTGDDTSENGTITKINGATLNVLGGASEFTAANNIGVVKENDALKVKLAKDISMGDGSITFAPTGAKDADGNTLVQGEDGKWYSDLSDATYDATNNVYTKADGTTVSAVENPIVSAVTLTNTGLDNGGNKVTNVAAGTEDTDIVNLGQLKGSTIGSSKVEYTDAGVGTVTLTMQDGSTVEIGGLQDKYITGASLDGNKLTITRNDNEKFEVDKIATTDDIIGENSKVNLKFTGDDTSENGTITKLNGATLNVLGGASEFTTANNIGVVKENDALKVKLAKDISMGDGSITFAPTGAKDADGNTLVQGQDGKWYSDLSDATYDATNNVYTKSDGTTVSAVENPVVSAVTLTNTGLDNGGNKITNVAAGTEDTDIVNLGQLKGSTIGSSKVEYTDSGVGTVTLTMQDGSTVEIGGLQDKYITGASLDGNKLTITRNDNEKFEVDKIATTDDIIGENSKVNLKFTGDDTSENGTITKINGATLNVLGGATEFTTANNIGVVKDGEALRVKLAKDISMGDGSITFAPTGAKDADGKTLVQGQDGKWYSDLSDATYDATNNVYTKSDGTTVSAVENPIVSSVKLTNTGLDNGGNKITNVAAGTEDTDIVNLGQLKGSTIQSSKLEYTDAGVGTMTLTMQDGSTVEIGGLQDKYITGASLDGNKLTITRNDNEKFEVDKIATTDDIIGENSKVNLKFTGDDTSADSTITKKNSETLNILGGATEFTSANNIGVVKDGEALRVKLAKDISMGDGSITFAPTGAKDADGNTLVQGQDGKWYSDLSDATYDATNNVYTKADGTTVSAVENPIVSAVTLTNTGLDNGGNKITNVAAGTEDTDIVNLGQLKGSTIQSSKLEYTDAGVGTMTLTMQDGSTVEIGGLQDKYITGASLDGNKLTITRNDNEKFEVDKIATTDDIIGENSKVNLKFTGDDTSESGTITKINGATLNVLGGATEFTAANNIGVVKENDALKVKLAKDISMGDGSITFAPTGAKDADGNTLVQGEDGKWYSDLSDATYDSTNNVYTKADGTTVSAVENPIVSAVTLTDTGLDNGGNKITNVAAGTEDTDIVNLGQLKGSTIGSSKVEYTDAGVGTVTLTMQDGSTVEIGGLQDKYVTGATFKDNKLTITRNDDKSFEVGDIASKSDMDSAVGSANLKFTGDDASADATITKKNGETLNILGGATEFTAANNIGVVKENDALKVKLAKDISMGDGSITFTPTGAKDADGNTLVQGQDGKWYSDLSDATYDATNNVYTKSDGTTVSAVENPIVSSVKLTNTGLDNGGNKITNVAAGTEDTDIVNLGQLKGSTIQSSKLEYTDAGVGTMTLTMQDGSTVEIGGLQDKYITGATFKDNKLTITRNDDTSFEVGDIASKSEMDSAVSSANLKFTGDDTSDDATITKKNGETLSIYGGVAATDADGNSLLSSVNNVGVVKTDDGLQIKLAKDLSGIDSARIGGTEKDGVVTGGIYIANQSVTYNGASSKTESGLYVTGLANTAWNPSTDGIVSGRAATEDQLKAAYDGLSSTITANKVVAGKNITVTELPNGAGTEVALSDNLSFGDKDGNNVAIKGNEGIISAGDGGTNKVVVDGTKSTVTAGTGDNQVLVDGSKGQVTIGDGSNGSIVMGNQDVAVKNADGTAKVDADGNPVTEKGKFITGLENTTWKPDEKGYVPDRAATEGQLKDIVGQFDGKIDDINNSKRGFNSDTGEVIKRGKDDVLDLKGGISDASKLTDGNIGVVNNTAGSGFDIKLSKNLKDLESVTSNSMTTKELTVSEKANIGNVSISNDNVTIGTGDSKTVITNEVVTTGSVTTGNTTINNGGLTIKNEDSSKNITVENNNVSMGGNVIHNVGDAVEATDAINKGQFDRTVSAIGTGMNQMNNRIGKLDSRVNRVGAGAAALAALHPLEYSSDSKWEVTAGVGNYRGANAVALGAFYRPNYDTMVSIGSSYGGGENMVNAGVTWRIGEGETGSYQSKQAMAQEIDSLKSVVADQSGQLQAQNSKIEAQSEQLSAQNDKIEAQSQQLEEQNRKIEQLMQAIAALTK</sequence>
<dbReference type="SUPFAM" id="SSF101967">
    <property type="entry name" value="Adhesin YadA, collagen-binding domain"/>
    <property type="match status" value="14"/>
</dbReference>
<feature type="domain" description="Trimeric autotransporter adhesin YadA-like stalk" evidence="15">
    <location>
        <begin position="1334"/>
        <end position="1357"/>
    </location>
</feature>
<accession>A0ABT1SR70</accession>
<feature type="domain" description="Trimeric autotransporter adhesin YadA-like C-terminal membrane anchor" evidence="13">
    <location>
        <begin position="3335"/>
        <end position="3388"/>
    </location>
</feature>
<feature type="domain" description="Trimeric autotransporter adhesin YadA-like stalk" evidence="15">
    <location>
        <begin position="947"/>
        <end position="971"/>
    </location>
</feature>
<feature type="domain" description="Trimeric autotransporter adhesin YadA-like stalk" evidence="15">
    <location>
        <begin position="2024"/>
        <end position="2047"/>
    </location>
</feature>
<keyword evidence="9 12" id="KW-0472">Membrane</keyword>
<feature type="domain" description="Trimeric autotransporter adhesin YadA-like stalk" evidence="15">
    <location>
        <begin position="3273"/>
        <end position="3308"/>
    </location>
</feature>